<gene>
    <name evidence="2" type="ORF">DEJ46_38220</name>
</gene>
<evidence type="ECO:0000313" key="2">
    <source>
        <dbReference type="EMBL" id="QES24216.1"/>
    </source>
</evidence>
<keyword evidence="2" id="KW-0378">Hydrolase</keyword>
<evidence type="ECO:0000313" key="3">
    <source>
        <dbReference type="Proteomes" id="UP000324106"/>
    </source>
</evidence>
<dbReference type="Proteomes" id="UP000324106">
    <property type="component" value="Chromosome"/>
</dbReference>
<organism evidence="2 3">
    <name type="scientific">Streptomyces venezuelae</name>
    <dbReference type="NCBI Taxonomy" id="54571"/>
    <lineage>
        <taxon>Bacteria</taxon>
        <taxon>Bacillati</taxon>
        <taxon>Actinomycetota</taxon>
        <taxon>Actinomycetes</taxon>
        <taxon>Kitasatosporales</taxon>
        <taxon>Streptomycetaceae</taxon>
        <taxon>Streptomyces</taxon>
    </lineage>
</organism>
<dbReference type="Gene3D" id="3.40.50.1820">
    <property type="entry name" value="alpha/beta hydrolase"/>
    <property type="match status" value="1"/>
</dbReference>
<proteinExistence type="predicted"/>
<dbReference type="OrthoDB" id="3366509at2"/>
<dbReference type="AlphaFoldDB" id="A0A5P2B1N3"/>
<reference evidence="2 3" key="1">
    <citation type="submission" date="2018-05" db="EMBL/GenBank/DDBJ databases">
        <title>Streptomyces venezuelae.</title>
        <authorList>
            <person name="Kim W."/>
            <person name="Lee N."/>
            <person name="Cho B.-K."/>
        </authorList>
    </citation>
    <scope>NUCLEOTIDE SEQUENCE [LARGE SCALE GENOMIC DNA]</scope>
    <source>
        <strain evidence="2 3">ATCC 15068</strain>
    </source>
</reference>
<protein>
    <submittedName>
        <fullName evidence="2">Alpha/beta hydrolase</fullName>
    </submittedName>
</protein>
<dbReference type="InterPro" id="IPR029058">
    <property type="entry name" value="AB_hydrolase_fold"/>
</dbReference>
<feature type="domain" description="AB hydrolase-1" evidence="1">
    <location>
        <begin position="29"/>
        <end position="205"/>
    </location>
</feature>
<dbReference type="InterPro" id="IPR000073">
    <property type="entry name" value="AB_hydrolase_1"/>
</dbReference>
<evidence type="ECO:0000259" key="1">
    <source>
        <dbReference type="Pfam" id="PF12697"/>
    </source>
</evidence>
<name>A0A5P2B1N3_STRVZ</name>
<dbReference type="SUPFAM" id="SSF53474">
    <property type="entry name" value="alpha/beta-Hydrolases"/>
    <property type="match status" value="1"/>
</dbReference>
<sequence length="229" mass="24354">MTSAARGVRCGERGILDVLVAPAVPTAAVLFLHGGRSEGPEPPPLVNLPALRMRPFAADLRRALAERDVLVAMVRYRRRGWNGVRADPARDAEAALAVVLRTAGDIPVALVGHSMGARAALRAAGHPAVRGVVGLAPWCPPEEPVEHLVGRWIHLLHDEADRVTSARETWEFVRRAAAVGAHAEGIAMRRGGHAMLRGAADWQRRTTELVVALLATPQPGGGTGEGRPV</sequence>
<dbReference type="GO" id="GO:0016787">
    <property type="term" value="F:hydrolase activity"/>
    <property type="evidence" value="ECO:0007669"/>
    <property type="project" value="UniProtKB-KW"/>
</dbReference>
<dbReference type="RefSeq" id="WP_150273745.1">
    <property type="nucleotide sequence ID" value="NZ_CP029194.1"/>
</dbReference>
<accession>A0A5P2B1N3</accession>
<dbReference type="EMBL" id="CP029194">
    <property type="protein sequence ID" value="QES24216.1"/>
    <property type="molecule type" value="Genomic_DNA"/>
</dbReference>
<dbReference type="Pfam" id="PF12697">
    <property type="entry name" value="Abhydrolase_6"/>
    <property type="match status" value="1"/>
</dbReference>